<comment type="caution">
    <text evidence="1">The sequence shown here is derived from an EMBL/GenBank/DDBJ whole genome shotgun (WGS) entry which is preliminary data.</text>
</comment>
<name>A0A8X7U8A3_BRACI</name>
<dbReference type="AlphaFoldDB" id="A0A8X7U8A3"/>
<dbReference type="Proteomes" id="UP000886595">
    <property type="component" value="Unassembled WGS sequence"/>
</dbReference>
<accession>A0A8X7U8A3</accession>
<proteinExistence type="predicted"/>
<organism evidence="1 2">
    <name type="scientific">Brassica carinata</name>
    <name type="common">Ethiopian mustard</name>
    <name type="synonym">Abyssinian cabbage</name>
    <dbReference type="NCBI Taxonomy" id="52824"/>
    <lineage>
        <taxon>Eukaryota</taxon>
        <taxon>Viridiplantae</taxon>
        <taxon>Streptophyta</taxon>
        <taxon>Embryophyta</taxon>
        <taxon>Tracheophyta</taxon>
        <taxon>Spermatophyta</taxon>
        <taxon>Magnoliopsida</taxon>
        <taxon>eudicotyledons</taxon>
        <taxon>Gunneridae</taxon>
        <taxon>Pentapetalae</taxon>
        <taxon>rosids</taxon>
        <taxon>malvids</taxon>
        <taxon>Brassicales</taxon>
        <taxon>Brassicaceae</taxon>
        <taxon>Brassiceae</taxon>
        <taxon>Brassica</taxon>
    </lineage>
</organism>
<keyword evidence="2" id="KW-1185">Reference proteome</keyword>
<sequence length="118" mass="13992">MFSLDFWNRVFATAPQSPPSTFEHCLIWFRSVSADAKLKIIFKIIFQAVVYLLWKERNSRIHNSVSRSVNSLLKKLHLILRAKLLGMDRKDYLLRPTTQSISTDSVTYLQHWFQYFQP</sequence>
<reference evidence="1 2" key="1">
    <citation type="submission" date="2020-02" db="EMBL/GenBank/DDBJ databases">
        <authorList>
            <person name="Ma Q."/>
            <person name="Huang Y."/>
            <person name="Song X."/>
            <person name="Pei D."/>
        </authorList>
    </citation>
    <scope>NUCLEOTIDE SEQUENCE [LARGE SCALE GENOMIC DNA]</scope>
    <source>
        <strain evidence="1">Sxm20200214</strain>
        <tissue evidence="1">Leaf</tissue>
    </source>
</reference>
<dbReference type="EMBL" id="JAAMPC010000014">
    <property type="protein sequence ID" value="KAG2266661.1"/>
    <property type="molecule type" value="Genomic_DNA"/>
</dbReference>
<evidence type="ECO:0000313" key="2">
    <source>
        <dbReference type="Proteomes" id="UP000886595"/>
    </source>
</evidence>
<gene>
    <name evidence="1" type="ORF">Bca52824_073740</name>
</gene>
<evidence type="ECO:0000313" key="1">
    <source>
        <dbReference type="EMBL" id="KAG2266661.1"/>
    </source>
</evidence>
<dbReference type="OrthoDB" id="1110728at2759"/>
<evidence type="ECO:0008006" key="3">
    <source>
        <dbReference type="Google" id="ProtNLM"/>
    </source>
</evidence>
<protein>
    <recommendedName>
        <fullName evidence="3">Reverse transcriptase zinc-binding domain-containing protein</fullName>
    </recommendedName>
</protein>